<organism evidence="2 3">
    <name type="scientific">Raoultella terrigena</name>
    <name type="common">Klebsiella terrigena</name>
    <dbReference type="NCBI Taxonomy" id="577"/>
    <lineage>
        <taxon>Bacteria</taxon>
        <taxon>Pseudomonadati</taxon>
        <taxon>Pseudomonadota</taxon>
        <taxon>Gammaproteobacteria</taxon>
        <taxon>Enterobacterales</taxon>
        <taxon>Enterobacteriaceae</taxon>
        <taxon>Klebsiella/Raoultella group</taxon>
        <taxon>Raoultella</taxon>
    </lineage>
</organism>
<dbReference type="Proteomes" id="UP000274346">
    <property type="component" value="Chromosome"/>
</dbReference>
<accession>A0A3P8JQS3</accession>
<name>A0A3P8JQS3_RAOTE</name>
<dbReference type="KEGG" id="rtg:NCTC13098_05807"/>
<proteinExistence type="predicted"/>
<feature type="region of interest" description="Disordered" evidence="1">
    <location>
        <begin position="48"/>
        <end position="79"/>
    </location>
</feature>
<dbReference type="EMBL" id="LR131271">
    <property type="protein sequence ID" value="VDR29398.1"/>
    <property type="molecule type" value="Genomic_DNA"/>
</dbReference>
<evidence type="ECO:0000313" key="3">
    <source>
        <dbReference type="Proteomes" id="UP000274346"/>
    </source>
</evidence>
<gene>
    <name evidence="2" type="ORF">NCTC13098_05807</name>
</gene>
<evidence type="ECO:0000313" key="2">
    <source>
        <dbReference type="EMBL" id="VDR29398.1"/>
    </source>
</evidence>
<feature type="region of interest" description="Disordered" evidence="1">
    <location>
        <begin position="1"/>
        <end position="36"/>
    </location>
</feature>
<protein>
    <submittedName>
        <fullName evidence="2">Uncharacterized protein</fullName>
    </submittedName>
</protein>
<dbReference type="AlphaFoldDB" id="A0A3P8JQS3"/>
<evidence type="ECO:0000256" key="1">
    <source>
        <dbReference type="SAM" id="MobiDB-lite"/>
    </source>
</evidence>
<reference evidence="2 3" key="1">
    <citation type="submission" date="2018-12" db="EMBL/GenBank/DDBJ databases">
        <authorList>
            <consortium name="Pathogen Informatics"/>
        </authorList>
    </citation>
    <scope>NUCLEOTIDE SEQUENCE [LARGE SCALE GENOMIC DNA]</scope>
    <source>
        <strain evidence="2 3">NCTC13098</strain>
    </source>
</reference>
<sequence length="79" mass="8262">MTAAAIAPEPCSAPPENNAPDGVAERGDNAANNEDQQAAYDQRLAADTVGKQAERDLKQGLGQSINTNRQTDKRLAGAL</sequence>
<feature type="compositionally biased region" description="Basic and acidic residues" evidence="1">
    <location>
        <begin position="70"/>
        <end position="79"/>
    </location>
</feature>